<evidence type="ECO:0000256" key="2">
    <source>
        <dbReference type="SAM" id="SignalP"/>
    </source>
</evidence>
<feature type="signal peptide" evidence="2">
    <location>
        <begin position="1"/>
        <end position="20"/>
    </location>
</feature>
<dbReference type="AlphaFoldDB" id="A0A9W9IV16"/>
<sequence>MHCLITSFISLSLLSSTVHAQSIARVWTHFYPNCPGEPFSNLDTYENYQVSAPPQNITVDICQNIAVPSYERSLVSAISIDAELLSHRHDLPFLEGGSGCNITVHEVPGCIDPPLINQEIRDGVEVSQCVPRQIVYTQVWVKLICDSESPLTTENTPTKGTNENKEVDTKQSVPTVQPDAPVRAEKHTSVEDINNIQTPGSASDSWHSSQDTHNQREPVQEDRVNSAGHAQSDRIVHHVMKMLQNKTSHIVSAKHRPIHSNITLHHNGTAPGNHTVMSRRRLSVLRNRAARFV</sequence>
<feature type="region of interest" description="Disordered" evidence="1">
    <location>
        <begin position="150"/>
        <end position="230"/>
    </location>
</feature>
<dbReference type="OrthoDB" id="4503765at2759"/>
<proteinExistence type="predicted"/>
<reference evidence="3" key="1">
    <citation type="submission" date="2022-11" db="EMBL/GenBank/DDBJ databases">
        <authorList>
            <person name="Petersen C."/>
        </authorList>
    </citation>
    <scope>NUCLEOTIDE SEQUENCE</scope>
    <source>
        <strain evidence="3">IBT 16849</strain>
    </source>
</reference>
<evidence type="ECO:0000256" key="1">
    <source>
        <dbReference type="SAM" id="MobiDB-lite"/>
    </source>
</evidence>
<evidence type="ECO:0000313" key="3">
    <source>
        <dbReference type="EMBL" id="KAJ5184534.1"/>
    </source>
</evidence>
<gene>
    <name evidence="3" type="ORF">N7472_009374</name>
</gene>
<name>A0A9W9IV16_9EURO</name>
<keyword evidence="2" id="KW-0732">Signal</keyword>
<reference evidence="3" key="2">
    <citation type="journal article" date="2023" name="IMA Fungus">
        <title>Comparative genomic study of the Penicillium genus elucidates a diverse pangenome and 15 lateral gene transfer events.</title>
        <authorList>
            <person name="Petersen C."/>
            <person name="Sorensen T."/>
            <person name="Nielsen M.R."/>
            <person name="Sondergaard T.E."/>
            <person name="Sorensen J.L."/>
            <person name="Fitzpatrick D.A."/>
            <person name="Frisvad J.C."/>
            <person name="Nielsen K.L."/>
        </authorList>
    </citation>
    <scope>NUCLEOTIDE SEQUENCE</scope>
    <source>
        <strain evidence="3">IBT 16849</strain>
    </source>
</reference>
<organism evidence="3 4">
    <name type="scientific">Penicillium cf. griseofulvum</name>
    <dbReference type="NCBI Taxonomy" id="2972120"/>
    <lineage>
        <taxon>Eukaryota</taxon>
        <taxon>Fungi</taxon>
        <taxon>Dikarya</taxon>
        <taxon>Ascomycota</taxon>
        <taxon>Pezizomycotina</taxon>
        <taxon>Eurotiomycetes</taxon>
        <taxon>Eurotiomycetidae</taxon>
        <taxon>Eurotiales</taxon>
        <taxon>Aspergillaceae</taxon>
        <taxon>Penicillium</taxon>
    </lineage>
</organism>
<dbReference type="Proteomes" id="UP001150879">
    <property type="component" value="Unassembled WGS sequence"/>
</dbReference>
<evidence type="ECO:0000313" key="4">
    <source>
        <dbReference type="Proteomes" id="UP001150879"/>
    </source>
</evidence>
<accession>A0A9W9IV16</accession>
<comment type="caution">
    <text evidence="3">The sequence shown here is derived from an EMBL/GenBank/DDBJ whole genome shotgun (WGS) entry which is preliminary data.</text>
</comment>
<protein>
    <submittedName>
        <fullName evidence="3">Uncharacterized protein</fullName>
    </submittedName>
</protein>
<feature type="chain" id="PRO_5040788616" evidence="2">
    <location>
        <begin position="21"/>
        <end position="293"/>
    </location>
</feature>
<dbReference type="EMBL" id="JAPQKP010000006">
    <property type="protein sequence ID" value="KAJ5184534.1"/>
    <property type="molecule type" value="Genomic_DNA"/>
</dbReference>
<keyword evidence="4" id="KW-1185">Reference proteome</keyword>
<feature type="compositionally biased region" description="Polar residues" evidence="1">
    <location>
        <begin position="191"/>
        <end position="212"/>
    </location>
</feature>
<feature type="compositionally biased region" description="Basic and acidic residues" evidence="1">
    <location>
        <begin position="213"/>
        <end position="224"/>
    </location>
</feature>
<feature type="compositionally biased region" description="Polar residues" evidence="1">
    <location>
        <begin position="150"/>
        <end position="161"/>
    </location>
</feature>